<evidence type="ECO:0000313" key="16">
    <source>
        <dbReference type="Proteomes" id="UP001287282"/>
    </source>
</evidence>
<dbReference type="Pfam" id="PF02875">
    <property type="entry name" value="Mur_ligase_C"/>
    <property type="match status" value="1"/>
</dbReference>
<evidence type="ECO:0000256" key="3">
    <source>
        <dbReference type="ARBA" id="ARBA00022618"/>
    </source>
</evidence>
<keyword evidence="6 10" id="KW-0133">Cell shape</keyword>
<dbReference type="PANTHER" id="PTHR43024:SF1">
    <property type="entry name" value="UDP-N-ACETYLMURAMOYL-TRIPEPTIDE--D-ALANYL-D-ALANINE LIGASE"/>
    <property type="match status" value="1"/>
</dbReference>
<evidence type="ECO:0000256" key="2">
    <source>
        <dbReference type="ARBA" id="ARBA00022598"/>
    </source>
</evidence>
<keyword evidence="8 10" id="KW-0131">Cell cycle</keyword>
<comment type="similarity">
    <text evidence="10">Belongs to the MurCDEF family. MurF subfamily.</text>
</comment>
<feature type="domain" description="Mur ligase C-terminal" evidence="13">
    <location>
        <begin position="310"/>
        <end position="437"/>
    </location>
</feature>
<comment type="catalytic activity">
    <reaction evidence="10 11">
        <text>D-alanyl-D-alanine + UDP-N-acetyl-alpha-D-muramoyl-L-alanyl-gamma-D-glutamyl-meso-2,6-diaminopimelate + ATP = UDP-N-acetyl-alpha-D-muramoyl-L-alanyl-gamma-D-glutamyl-meso-2,6-diaminopimeloyl-D-alanyl-D-alanine + ADP + phosphate + H(+)</text>
        <dbReference type="Rhea" id="RHEA:28374"/>
        <dbReference type="ChEBI" id="CHEBI:15378"/>
        <dbReference type="ChEBI" id="CHEBI:30616"/>
        <dbReference type="ChEBI" id="CHEBI:43474"/>
        <dbReference type="ChEBI" id="CHEBI:57822"/>
        <dbReference type="ChEBI" id="CHEBI:61386"/>
        <dbReference type="ChEBI" id="CHEBI:83905"/>
        <dbReference type="ChEBI" id="CHEBI:456216"/>
        <dbReference type="EC" id="6.3.2.10"/>
    </reaction>
</comment>
<accession>A0ABU3XBS0</accession>
<evidence type="ECO:0000256" key="8">
    <source>
        <dbReference type="ARBA" id="ARBA00023306"/>
    </source>
</evidence>
<evidence type="ECO:0000256" key="5">
    <source>
        <dbReference type="ARBA" id="ARBA00022840"/>
    </source>
</evidence>
<evidence type="ECO:0000256" key="1">
    <source>
        <dbReference type="ARBA" id="ARBA00022490"/>
    </source>
</evidence>
<dbReference type="SUPFAM" id="SSF63418">
    <property type="entry name" value="MurE/MurF N-terminal domain"/>
    <property type="match status" value="1"/>
</dbReference>
<dbReference type="SUPFAM" id="SSF53244">
    <property type="entry name" value="MurD-like peptide ligases, peptide-binding domain"/>
    <property type="match status" value="1"/>
</dbReference>
<dbReference type="RefSeq" id="WP_317122527.1">
    <property type="nucleotide sequence ID" value="NZ_JAWJBA010000004.1"/>
</dbReference>
<reference evidence="15 16" key="1">
    <citation type="submission" date="2023-10" db="EMBL/GenBank/DDBJ databases">
        <title>Screening of Alkalihalobacillus lindianensis BZ-TG-R113 and Its Alleviation of Salt Stress on Rapeseed Growth.</title>
        <authorList>
            <person name="Zhao B."/>
            <person name="Guo T."/>
        </authorList>
    </citation>
    <scope>NUCLEOTIDE SEQUENCE [LARGE SCALE GENOMIC DNA]</scope>
    <source>
        <strain evidence="15 16">BZ-TG-R113</strain>
    </source>
</reference>
<comment type="function">
    <text evidence="10 11">Involved in cell wall formation. Catalyzes the final step in the synthesis of UDP-N-acetylmuramoyl-pentapeptide, the precursor of murein.</text>
</comment>
<dbReference type="InterPro" id="IPR036565">
    <property type="entry name" value="Mur-like_cat_sf"/>
</dbReference>
<dbReference type="Gene3D" id="3.40.1390.10">
    <property type="entry name" value="MurE/MurF, N-terminal domain"/>
    <property type="match status" value="1"/>
</dbReference>
<dbReference type="InterPro" id="IPR051046">
    <property type="entry name" value="MurCDEF_CellWall_CoF430Synth"/>
</dbReference>
<keyword evidence="3 10" id="KW-0132">Cell division</keyword>
<keyword evidence="1 10" id="KW-0963">Cytoplasm</keyword>
<evidence type="ECO:0000256" key="10">
    <source>
        <dbReference type="HAMAP-Rule" id="MF_02019"/>
    </source>
</evidence>
<dbReference type="GO" id="GO:0047480">
    <property type="term" value="F:UDP-N-acetylmuramoyl-tripeptide-D-alanyl-D-alanine ligase activity"/>
    <property type="evidence" value="ECO:0007669"/>
    <property type="project" value="UniProtKB-EC"/>
</dbReference>
<comment type="pathway">
    <text evidence="10 11">Cell wall biogenesis; peptidoglycan biosynthesis.</text>
</comment>
<keyword evidence="16" id="KW-1185">Reference proteome</keyword>
<dbReference type="NCBIfam" id="TIGR01143">
    <property type="entry name" value="murF"/>
    <property type="match status" value="1"/>
</dbReference>
<evidence type="ECO:0000259" key="12">
    <source>
        <dbReference type="Pfam" id="PF01225"/>
    </source>
</evidence>
<evidence type="ECO:0000313" key="15">
    <source>
        <dbReference type="EMBL" id="MDV2685332.1"/>
    </source>
</evidence>
<dbReference type="Proteomes" id="UP001287282">
    <property type="component" value="Unassembled WGS sequence"/>
</dbReference>
<evidence type="ECO:0000256" key="11">
    <source>
        <dbReference type="RuleBase" id="RU004136"/>
    </source>
</evidence>
<evidence type="ECO:0000259" key="13">
    <source>
        <dbReference type="Pfam" id="PF02875"/>
    </source>
</evidence>
<dbReference type="EC" id="6.3.2.10" evidence="10 11"/>
<keyword evidence="4 10" id="KW-0547">Nucleotide-binding</keyword>
<dbReference type="InterPro" id="IPR000713">
    <property type="entry name" value="Mur_ligase_N"/>
</dbReference>
<dbReference type="Gene3D" id="3.90.190.20">
    <property type="entry name" value="Mur ligase, C-terminal domain"/>
    <property type="match status" value="1"/>
</dbReference>
<evidence type="ECO:0000256" key="9">
    <source>
        <dbReference type="ARBA" id="ARBA00023316"/>
    </source>
</evidence>
<feature type="domain" description="Mur ligase central" evidence="14">
    <location>
        <begin position="110"/>
        <end position="288"/>
    </location>
</feature>
<evidence type="ECO:0000256" key="4">
    <source>
        <dbReference type="ARBA" id="ARBA00022741"/>
    </source>
</evidence>
<dbReference type="InterPro" id="IPR004101">
    <property type="entry name" value="Mur_ligase_C"/>
</dbReference>
<sequence>MLTSSLLKPITLKTRLVTEEMSFTAVSTDTRTITAGALFVPLIGERFNGHDYVLTAIQNGAVAALWEEGQPLPKELPSEFQLFMVKDTLYALQEMASAYRKKVNPKVIGITGSNGKTTTKDILASILSVKGETYKTQGNFNNHIGLPLTILGMPSTCEYLILEMGMSGFGEIERLSMIAEPDMALVTNIGESHMEQLGSRAGIAKAKMEIKEGLLAKGSLFVDSDEPLLRTWNDPCIVKVGFKEADLLIDHVTATETGYEFAIGNESYSLSMLGKHNVKNAAYCIAVAKNFGLSVEQIKKGLASLSLTSMRLERLTGNHGELIVNDAYNASPTSMIAAIEAIKMIPNYQKRVLVLGDMFELGSNEEALHKSVANVITEPITHIMTLGDRAKWIYEAILERKHESFQKVTHIETKQEAANHLKELVDNETVVLFKASRGMKLEEVITIYQDTKERGND</sequence>
<dbReference type="InterPro" id="IPR013221">
    <property type="entry name" value="Mur_ligase_cen"/>
</dbReference>
<evidence type="ECO:0000256" key="6">
    <source>
        <dbReference type="ARBA" id="ARBA00022960"/>
    </source>
</evidence>
<feature type="domain" description="Mur ligase N-terminal catalytic" evidence="12">
    <location>
        <begin position="24"/>
        <end position="72"/>
    </location>
</feature>
<keyword evidence="9 10" id="KW-0961">Cell wall biogenesis/degradation</keyword>
<proteinExistence type="inferred from homology"/>
<dbReference type="PANTHER" id="PTHR43024">
    <property type="entry name" value="UDP-N-ACETYLMURAMOYL-TRIPEPTIDE--D-ALANYL-D-ALANINE LIGASE"/>
    <property type="match status" value="1"/>
</dbReference>
<keyword evidence="2 10" id="KW-0436">Ligase</keyword>
<comment type="subcellular location">
    <subcellularLocation>
        <location evidence="10 11">Cytoplasm</location>
    </subcellularLocation>
</comment>
<dbReference type="SUPFAM" id="SSF53623">
    <property type="entry name" value="MurD-like peptide ligases, catalytic domain"/>
    <property type="match status" value="1"/>
</dbReference>
<evidence type="ECO:0000259" key="14">
    <source>
        <dbReference type="Pfam" id="PF08245"/>
    </source>
</evidence>
<feature type="binding site" evidence="10">
    <location>
        <begin position="112"/>
        <end position="118"/>
    </location>
    <ligand>
        <name>ATP</name>
        <dbReference type="ChEBI" id="CHEBI:30616"/>
    </ligand>
</feature>
<dbReference type="InterPro" id="IPR036615">
    <property type="entry name" value="Mur_ligase_C_dom_sf"/>
</dbReference>
<keyword evidence="7 10" id="KW-0573">Peptidoglycan synthesis</keyword>
<organism evidence="15 16">
    <name type="scientific">Alkalihalophilus lindianensis</name>
    <dbReference type="NCBI Taxonomy" id="1630542"/>
    <lineage>
        <taxon>Bacteria</taxon>
        <taxon>Bacillati</taxon>
        <taxon>Bacillota</taxon>
        <taxon>Bacilli</taxon>
        <taxon>Bacillales</taxon>
        <taxon>Bacillaceae</taxon>
        <taxon>Alkalihalophilus</taxon>
    </lineage>
</organism>
<dbReference type="Gene3D" id="3.40.1190.10">
    <property type="entry name" value="Mur-like, catalytic domain"/>
    <property type="match status" value="1"/>
</dbReference>
<dbReference type="Pfam" id="PF01225">
    <property type="entry name" value="Mur_ligase"/>
    <property type="match status" value="1"/>
</dbReference>
<evidence type="ECO:0000256" key="7">
    <source>
        <dbReference type="ARBA" id="ARBA00022984"/>
    </source>
</evidence>
<dbReference type="InterPro" id="IPR005863">
    <property type="entry name" value="UDP-N-AcMur_synth"/>
</dbReference>
<name>A0ABU3XBS0_9BACI</name>
<dbReference type="InterPro" id="IPR035911">
    <property type="entry name" value="MurE/MurF_N"/>
</dbReference>
<keyword evidence="5 10" id="KW-0067">ATP-binding</keyword>
<protein>
    <recommendedName>
        <fullName evidence="10 11">UDP-N-acetylmuramoyl-tripeptide--D-alanyl-D-alanine ligase</fullName>
        <ecNumber evidence="10 11">6.3.2.10</ecNumber>
    </recommendedName>
    <alternativeName>
        <fullName evidence="10">D-alanyl-D-alanine-adding enzyme</fullName>
    </alternativeName>
</protein>
<dbReference type="HAMAP" id="MF_02019">
    <property type="entry name" value="MurF"/>
    <property type="match status" value="1"/>
</dbReference>
<gene>
    <name evidence="10 15" type="primary">murF</name>
    <name evidence="15" type="ORF">RYX56_13290</name>
</gene>
<comment type="caution">
    <text evidence="15">The sequence shown here is derived from an EMBL/GenBank/DDBJ whole genome shotgun (WGS) entry which is preliminary data.</text>
</comment>
<dbReference type="Pfam" id="PF08245">
    <property type="entry name" value="Mur_ligase_M"/>
    <property type="match status" value="1"/>
</dbReference>
<dbReference type="EMBL" id="JAWJBA010000004">
    <property type="protein sequence ID" value="MDV2685332.1"/>
    <property type="molecule type" value="Genomic_DNA"/>
</dbReference>